<feature type="region of interest" description="Disordered" evidence="1">
    <location>
        <begin position="106"/>
        <end position="199"/>
    </location>
</feature>
<gene>
    <name evidence="3" type="primary">LOC119640030</name>
</gene>
<feature type="compositionally biased region" description="Basic and acidic residues" evidence="1">
    <location>
        <begin position="172"/>
        <end position="194"/>
    </location>
</feature>
<organism evidence="2 3">
    <name type="scientific">Glossina fuscipes</name>
    <dbReference type="NCBI Taxonomy" id="7396"/>
    <lineage>
        <taxon>Eukaryota</taxon>
        <taxon>Metazoa</taxon>
        <taxon>Ecdysozoa</taxon>
        <taxon>Arthropoda</taxon>
        <taxon>Hexapoda</taxon>
        <taxon>Insecta</taxon>
        <taxon>Pterygota</taxon>
        <taxon>Neoptera</taxon>
        <taxon>Endopterygota</taxon>
        <taxon>Diptera</taxon>
        <taxon>Brachycera</taxon>
        <taxon>Muscomorpha</taxon>
        <taxon>Hippoboscoidea</taxon>
        <taxon>Glossinidae</taxon>
        <taxon>Glossina</taxon>
    </lineage>
</organism>
<dbReference type="GeneID" id="119640030"/>
<dbReference type="AlphaFoldDB" id="A0A9C6DVZ0"/>
<proteinExistence type="predicted"/>
<protein>
    <submittedName>
        <fullName evidence="3">Protein NASP homolog</fullName>
    </submittedName>
</protein>
<evidence type="ECO:0000256" key="1">
    <source>
        <dbReference type="SAM" id="MobiDB-lite"/>
    </source>
</evidence>
<dbReference type="KEGG" id="gfs:119640030"/>
<dbReference type="RefSeq" id="XP_037893732.1">
    <property type="nucleotide sequence ID" value="XM_038037804.1"/>
</dbReference>
<feature type="compositionally biased region" description="Acidic residues" evidence="1">
    <location>
        <begin position="106"/>
        <end position="127"/>
    </location>
</feature>
<sequence length="290" mass="33330">MSSNEERPIIELLWKELNDLKRQNKMLKLEKAKRLHKDGYRCWINMEDAKAVDKLSEACNLYEEVYEKSSKKLGKFYILYAKSLKYFASRSTKIIGDCSDYFDKNDEENDGNELDEWNEDSDDDDSESKENVESNTEAKIIDKEPGTTADSKTIEDMSKSTQEDSQESSSSDNRKETVNIKEDSSIGSIKDGEKLASNNEESFENAEHIKDNIYATKLKVGREKLRLAKEIFEGLGKGGLKNLDEVKRLLAKFETPNDIEKRREIIRREYSKLYITIIGKDGKGEPIFVG</sequence>
<feature type="compositionally biased region" description="Basic and acidic residues" evidence="1">
    <location>
        <begin position="152"/>
        <end position="162"/>
    </location>
</feature>
<name>A0A9C6DVZ0_9MUSC</name>
<dbReference type="Proteomes" id="UP000092443">
    <property type="component" value="Unplaced"/>
</dbReference>
<evidence type="ECO:0000313" key="2">
    <source>
        <dbReference type="Proteomes" id="UP000092443"/>
    </source>
</evidence>
<keyword evidence="2" id="KW-1185">Reference proteome</keyword>
<evidence type="ECO:0000313" key="3">
    <source>
        <dbReference type="RefSeq" id="XP_037893732.1"/>
    </source>
</evidence>
<accession>A0A9C6DVZ0</accession>
<reference evidence="3" key="1">
    <citation type="submission" date="2025-08" db="UniProtKB">
        <authorList>
            <consortium name="RefSeq"/>
        </authorList>
    </citation>
    <scope>IDENTIFICATION</scope>
    <source>
        <tissue evidence="3">Whole body pupa</tissue>
    </source>
</reference>